<dbReference type="AlphaFoldDB" id="A0A4Q7L5F9"/>
<dbReference type="Proteomes" id="UP000294257">
    <property type="component" value="Unassembled WGS sequence"/>
</dbReference>
<feature type="compositionally biased region" description="Basic and acidic residues" evidence="1">
    <location>
        <begin position="870"/>
        <end position="883"/>
    </location>
</feature>
<protein>
    <submittedName>
        <fullName evidence="4">Putative RNase toxin 28 of polymorphic toxin system</fullName>
    </submittedName>
</protein>
<feature type="region of interest" description="Disordered" evidence="1">
    <location>
        <begin position="78"/>
        <end position="360"/>
    </location>
</feature>
<reference evidence="4 5" key="1">
    <citation type="submission" date="2019-02" db="EMBL/GenBank/DDBJ databases">
        <title>Genomic Encyclopedia of Type Strains, Phase IV (KMG-IV): sequencing the most valuable type-strain genomes for metagenomic binning, comparative biology and taxonomic classification.</title>
        <authorList>
            <person name="Goeker M."/>
        </authorList>
    </citation>
    <scope>NUCLEOTIDE SEQUENCE [LARGE SCALE GENOMIC DNA]</scope>
    <source>
        <strain evidence="4 5">DSM 101727</strain>
    </source>
</reference>
<gene>
    <name evidence="4" type="ORF">EV193_101749</name>
</gene>
<feature type="compositionally biased region" description="Basic and acidic residues" evidence="1">
    <location>
        <begin position="650"/>
        <end position="666"/>
    </location>
</feature>
<dbReference type="InterPro" id="IPR028948">
    <property type="entry name" value="Ntox28"/>
</dbReference>
<evidence type="ECO:0000256" key="2">
    <source>
        <dbReference type="SAM" id="Phobius"/>
    </source>
</evidence>
<proteinExistence type="predicted"/>
<feature type="compositionally biased region" description="Low complexity" evidence="1">
    <location>
        <begin position="318"/>
        <end position="334"/>
    </location>
</feature>
<feature type="domain" description="Bacterial toxin 28" evidence="3">
    <location>
        <begin position="642"/>
        <end position="731"/>
    </location>
</feature>
<feature type="region of interest" description="Disordered" evidence="1">
    <location>
        <begin position="1093"/>
        <end position="1141"/>
    </location>
</feature>
<feature type="compositionally biased region" description="Basic residues" evidence="1">
    <location>
        <begin position="1104"/>
        <end position="1141"/>
    </location>
</feature>
<feature type="compositionally biased region" description="Basic and acidic residues" evidence="1">
    <location>
        <begin position="695"/>
        <end position="714"/>
    </location>
</feature>
<dbReference type="EMBL" id="SGWQ01000001">
    <property type="protein sequence ID" value="RZS44869.1"/>
    <property type="molecule type" value="Genomic_DNA"/>
</dbReference>
<keyword evidence="2" id="KW-1133">Transmembrane helix</keyword>
<feature type="compositionally biased region" description="Basic and acidic residues" evidence="1">
    <location>
        <begin position="622"/>
        <end position="642"/>
    </location>
</feature>
<name>A0A4Q7L5F9_9PSEU</name>
<organism evidence="4 5">
    <name type="scientific">Herbihabitans rhizosphaerae</name>
    <dbReference type="NCBI Taxonomy" id="1872711"/>
    <lineage>
        <taxon>Bacteria</taxon>
        <taxon>Bacillati</taxon>
        <taxon>Actinomycetota</taxon>
        <taxon>Actinomycetes</taxon>
        <taxon>Pseudonocardiales</taxon>
        <taxon>Pseudonocardiaceae</taxon>
        <taxon>Herbihabitans</taxon>
    </lineage>
</organism>
<feature type="region of interest" description="Disordered" evidence="1">
    <location>
        <begin position="516"/>
        <end position="682"/>
    </location>
</feature>
<feature type="compositionally biased region" description="Basic and acidic residues" evidence="1">
    <location>
        <begin position="527"/>
        <end position="539"/>
    </location>
</feature>
<evidence type="ECO:0000313" key="5">
    <source>
        <dbReference type="Proteomes" id="UP000294257"/>
    </source>
</evidence>
<feature type="compositionally biased region" description="Low complexity" evidence="1">
    <location>
        <begin position="78"/>
        <end position="149"/>
    </location>
</feature>
<keyword evidence="2" id="KW-0472">Membrane</keyword>
<feature type="transmembrane region" description="Helical" evidence="2">
    <location>
        <begin position="48"/>
        <end position="69"/>
    </location>
</feature>
<dbReference type="Pfam" id="PF15605">
    <property type="entry name" value="Ntox28"/>
    <property type="match status" value="1"/>
</dbReference>
<feature type="transmembrane region" description="Helical" evidence="2">
    <location>
        <begin position="6"/>
        <end position="27"/>
    </location>
</feature>
<feature type="compositionally biased region" description="Gly residues" evidence="1">
    <location>
        <begin position="552"/>
        <end position="607"/>
    </location>
</feature>
<sequence>MDWSMLVPLAWCILLGALLLWVLSAVWGPTELSRSAAVVPRRWSSRRWVYYTLAGGAVAVLFTLFGSGVSDRAAPQASAASKPAAKSSGAKSSASKSGGSKKSSSSGGAKKSSSSGGAKKSSGSTKSSSPTKKSTSTKSTGSTKKATPAGPSSPKRTNSAGSSSAKKTGSVKSNAVKGRDQGPTPQRAAQQARDRKASSASSDSGMRFTSTKSDAVKGRDTGPTPQRAAQQARDRKVTKSSSTNSNVTKKSLQGPTPERAAQQARDRKAASSSSASKFTSTNKPLQGPTPERAAQQARDVKLARADQARKSQGPTPERAAQQARDVRAARQTAQPPKRVYGPFAPKTAPKPQEKSLRDQIGEGLLKAEDSAERAIGYGLKAVRDWAEREGNKERAYPNKLSDPVTMRTRVHAGVYKSVYDNGKAAASAFDTLDRASGGDKKAQQEIVQGVEDFGNGVAKTANDIKNDPKGSLNKVVENGKQAFDDFTKAPSSTTGEFIGDLVGFGKVTKPAKVAGSVADAGRSAGRGGDRAPATDESRADGPSGSAPESARGSGGTGRGTGGSSGKGSGPGGAGPGGGGKGPGGGGNGPGGGNGGGRGDSGSNGDSGTGPRSNRGAPPVGISRKDAGRKNNDKTKGEPTQTDKHKKHLKRSDLDGARRESGGEVVKRKAKTGVPYDHVDEVQNSQRGLLNQIDWLNKKLDDSRTSDADKKKMEAELGEASKLLDRSEGFLPRLGPDAPRSKANRRKAKSGVPARGTAGSSANQSRRGGVPGAVAPQGAKVDSGVPANGDAGGRGVPIPSGAAPSTFRPISATLDGERLGPPAWTRSETRQAPSHAEVQGRVDDAALPDDFTRRSTGLPAPTGNRAPSLWETKRERKQDPEGKLFEAEASAVTGKRTWPLLGGRGEATSQFGADASVNAGAGWGVGRKFTDTGWRHNNAGPAAEAGAKFSGGWKGDAKVDLERGPVRGRVKGNIVVGAEAKGSLRSNKEGFTAAGDAIGGAKLGIRGQVDVAGIGVGANAGVMAGLGARGHVTAGKGADGLWHLRGEGGAALGVGAEAGFDLSLDVARARAAAVAAGEAIGDGAVRAGLVNAPPNGAATADVTRQAKKGVPVKKANKGKKSTAKKGKTKKSNKARGGNRGRR</sequence>
<feature type="compositionally biased region" description="Basic and acidic residues" evidence="1">
    <location>
        <begin position="298"/>
        <end position="309"/>
    </location>
</feature>
<accession>A0A4Q7L5F9</accession>
<keyword evidence="5" id="KW-1185">Reference proteome</keyword>
<comment type="caution">
    <text evidence="4">The sequence shown here is derived from an EMBL/GenBank/DDBJ whole genome shotgun (WGS) entry which is preliminary data.</text>
</comment>
<feature type="compositionally biased region" description="Low complexity" evidence="1">
    <location>
        <begin position="239"/>
        <end position="251"/>
    </location>
</feature>
<feature type="compositionally biased region" description="Basic and acidic residues" evidence="1">
    <location>
        <begin position="351"/>
        <end position="360"/>
    </location>
</feature>
<feature type="region of interest" description="Disordered" evidence="1">
    <location>
        <begin position="695"/>
        <end position="883"/>
    </location>
</feature>
<evidence type="ECO:0000259" key="3">
    <source>
        <dbReference type="Pfam" id="PF15605"/>
    </source>
</evidence>
<feature type="compositionally biased region" description="Low complexity" evidence="1">
    <location>
        <begin position="159"/>
        <end position="173"/>
    </location>
</feature>
<evidence type="ECO:0000256" key="1">
    <source>
        <dbReference type="SAM" id="MobiDB-lite"/>
    </source>
</evidence>
<keyword evidence="2" id="KW-0812">Transmembrane</keyword>
<evidence type="ECO:0000313" key="4">
    <source>
        <dbReference type="EMBL" id="RZS44869.1"/>
    </source>
</evidence>